<reference evidence="3" key="1">
    <citation type="submission" date="2020-05" db="EMBL/GenBank/DDBJ databases">
        <title>Phylogenomic resolution of chytrid fungi.</title>
        <authorList>
            <person name="Stajich J.E."/>
            <person name="Amses K."/>
            <person name="Simmons R."/>
            <person name="Seto K."/>
            <person name="Myers J."/>
            <person name="Bonds A."/>
            <person name="Quandt C.A."/>
            <person name="Barry K."/>
            <person name="Liu P."/>
            <person name="Grigoriev I."/>
            <person name="Longcore J.E."/>
            <person name="James T.Y."/>
        </authorList>
    </citation>
    <scope>NUCLEOTIDE SEQUENCE</scope>
    <source>
        <strain evidence="3">JEL0476</strain>
    </source>
</reference>
<comment type="caution">
    <text evidence="3">The sequence shown here is derived from an EMBL/GenBank/DDBJ whole genome shotgun (WGS) entry which is preliminary data.</text>
</comment>
<evidence type="ECO:0000259" key="2">
    <source>
        <dbReference type="PROSITE" id="PS51363"/>
    </source>
</evidence>
<dbReference type="InterPro" id="IPR016024">
    <property type="entry name" value="ARM-type_fold"/>
</dbReference>
<keyword evidence="4" id="KW-1185">Reference proteome</keyword>
<dbReference type="AlphaFoldDB" id="A0AAD5Y1C3"/>
<protein>
    <recommendedName>
        <fullName evidence="2">W2 domain-containing protein</fullName>
    </recommendedName>
</protein>
<gene>
    <name evidence="3" type="ORF">HK099_004177</name>
</gene>
<evidence type="ECO:0000256" key="1">
    <source>
        <dbReference type="SAM" id="Coils"/>
    </source>
</evidence>
<feature type="domain" description="W2" evidence="2">
    <location>
        <begin position="165"/>
        <end position="334"/>
    </location>
</feature>
<sequence length="362" mass="42799">MKLLLILTGVVTCMGISFIKFRYNLTKEIKKLRLELKKEQQKNSVILKNRDVFKTLNDKLLQSLSVEKDTRFFVEQLLNEKIKKLELSLDFKDEEVETLKSELTDAKEDSSWETNNIPCNNIYQFTFNEDELEQYLTKNSSLSNEYIEEETENVNEIDSGCETIEEDESKIHENAVELVLQQIISNSCAESVLQDLENYNFKYLFNFNVKLNKLNVIVEALFKYFNLKNILDSEKKILQVFEKYNSAISKYVLSEKDQLQYLRLIEKLSITHDTHHRHHLKILKVQYRLELIEFNSLSLWFNQKSNDADSIQIRMLCKPFVDWLTSQFEKDTDDEEEGDSFDEYDVSDNIRSKILKSVTFQC</sequence>
<dbReference type="PROSITE" id="PS51363">
    <property type="entry name" value="W2"/>
    <property type="match status" value="1"/>
</dbReference>
<accession>A0AAD5Y1C3</accession>
<keyword evidence="1" id="KW-0175">Coiled coil</keyword>
<dbReference type="InterPro" id="IPR003307">
    <property type="entry name" value="W2_domain"/>
</dbReference>
<dbReference type="Gene3D" id="1.25.40.180">
    <property type="match status" value="1"/>
</dbReference>
<dbReference type="Proteomes" id="UP001211065">
    <property type="component" value="Unassembled WGS sequence"/>
</dbReference>
<feature type="coiled-coil region" evidence="1">
    <location>
        <begin position="22"/>
        <end position="49"/>
    </location>
</feature>
<dbReference type="Pfam" id="PF02020">
    <property type="entry name" value="W2"/>
    <property type="match status" value="1"/>
</dbReference>
<dbReference type="EMBL" id="JADGJW010000029">
    <property type="protein sequence ID" value="KAJ3226759.1"/>
    <property type="molecule type" value="Genomic_DNA"/>
</dbReference>
<proteinExistence type="predicted"/>
<evidence type="ECO:0000313" key="3">
    <source>
        <dbReference type="EMBL" id="KAJ3226759.1"/>
    </source>
</evidence>
<feature type="coiled-coil region" evidence="1">
    <location>
        <begin position="75"/>
        <end position="152"/>
    </location>
</feature>
<name>A0AAD5Y1C3_9FUNG</name>
<evidence type="ECO:0000313" key="4">
    <source>
        <dbReference type="Proteomes" id="UP001211065"/>
    </source>
</evidence>
<organism evidence="3 4">
    <name type="scientific">Clydaea vesicula</name>
    <dbReference type="NCBI Taxonomy" id="447962"/>
    <lineage>
        <taxon>Eukaryota</taxon>
        <taxon>Fungi</taxon>
        <taxon>Fungi incertae sedis</taxon>
        <taxon>Chytridiomycota</taxon>
        <taxon>Chytridiomycota incertae sedis</taxon>
        <taxon>Chytridiomycetes</taxon>
        <taxon>Lobulomycetales</taxon>
        <taxon>Lobulomycetaceae</taxon>
        <taxon>Clydaea</taxon>
    </lineage>
</organism>
<dbReference type="SUPFAM" id="SSF48371">
    <property type="entry name" value="ARM repeat"/>
    <property type="match status" value="1"/>
</dbReference>